<dbReference type="Proteomes" id="UP000765160">
    <property type="component" value="Unassembled WGS sequence"/>
</dbReference>
<keyword evidence="3" id="KW-1185">Reference proteome</keyword>
<dbReference type="EMBL" id="JAAVTX010000002">
    <property type="protein sequence ID" value="NKE44538.1"/>
    <property type="molecule type" value="Genomic_DNA"/>
</dbReference>
<organism evidence="2 3">
    <name type="scientific">Falsiroseomonas frigidaquae</name>
    <dbReference type="NCBI Taxonomy" id="487318"/>
    <lineage>
        <taxon>Bacteria</taxon>
        <taxon>Pseudomonadati</taxon>
        <taxon>Pseudomonadota</taxon>
        <taxon>Alphaproteobacteria</taxon>
        <taxon>Acetobacterales</taxon>
        <taxon>Roseomonadaceae</taxon>
        <taxon>Falsiroseomonas</taxon>
    </lineage>
</organism>
<name>A0ABX1EWV1_9PROT</name>
<proteinExistence type="predicted"/>
<evidence type="ECO:0000313" key="3">
    <source>
        <dbReference type="Proteomes" id="UP000765160"/>
    </source>
</evidence>
<evidence type="ECO:0000313" key="2">
    <source>
        <dbReference type="EMBL" id="NKE44538.1"/>
    </source>
</evidence>
<sequence>MNARHSTEQASLFAIATPDRTAREIEVLRHAAIRARDQAIAESVISFFSSIGRSLAFVARAARSWPERRRTYENLRSLTDRELADIGLTRGEISRVFEPDFRLPAPKAASPARAATVTRVHTPANANSPKVGTAAAA</sequence>
<dbReference type="InterPro" id="IPR009506">
    <property type="entry name" value="YjiS-like"/>
</dbReference>
<comment type="caution">
    <text evidence="2">The sequence shown here is derived from an EMBL/GenBank/DDBJ whole genome shotgun (WGS) entry which is preliminary data.</text>
</comment>
<dbReference type="Pfam" id="PF06568">
    <property type="entry name" value="YjiS-like"/>
    <property type="match status" value="1"/>
</dbReference>
<accession>A0ABX1EWV1</accession>
<dbReference type="RefSeq" id="WP_168048619.1">
    <property type="nucleotide sequence ID" value="NZ_JAATJR010000002.1"/>
</dbReference>
<reference evidence="2 3" key="1">
    <citation type="submission" date="2020-03" db="EMBL/GenBank/DDBJ databases">
        <title>Roseomonas selenitidurans sp. nov. isolated from soil.</title>
        <authorList>
            <person name="Liu H."/>
        </authorList>
    </citation>
    <scope>NUCLEOTIDE SEQUENCE [LARGE SCALE GENOMIC DNA]</scope>
    <source>
        <strain evidence="2 3">JCM 15073</strain>
    </source>
</reference>
<gene>
    <name evidence="2" type="ORF">HB662_07100</name>
</gene>
<evidence type="ECO:0000259" key="1">
    <source>
        <dbReference type="Pfam" id="PF06568"/>
    </source>
</evidence>
<feature type="domain" description="YjiS-like" evidence="1">
    <location>
        <begin position="58"/>
        <end position="93"/>
    </location>
</feature>
<protein>
    <submittedName>
        <fullName evidence="2">DUF1127 domain-containing protein</fullName>
    </submittedName>
</protein>